<organism evidence="11 12">
    <name type="scientific">Paenibacillus thalictri</name>
    <dbReference type="NCBI Taxonomy" id="2527873"/>
    <lineage>
        <taxon>Bacteria</taxon>
        <taxon>Bacillati</taxon>
        <taxon>Bacillota</taxon>
        <taxon>Bacilli</taxon>
        <taxon>Bacillales</taxon>
        <taxon>Paenibacillaceae</taxon>
        <taxon>Paenibacillus</taxon>
    </lineage>
</organism>
<dbReference type="OrthoDB" id="159632at2"/>
<evidence type="ECO:0000256" key="7">
    <source>
        <dbReference type="ARBA" id="ARBA00023163"/>
    </source>
</evidence>
<evidence type="ECO:0000256" key="5">
    <source>
        <dbReference type="ARBA" id="ARBA00023015"/>
    </source>
</evidence>
<dbReference type="InterPro" id="IPR020449">
    <property type="entry name" value="Tscrpt_reg_AraC-type_HTH"/>
</dbReference>
<protein>
    <submittedName>
        <fullName evidence="11">Response regulator</fullName>
    </submittedName>
</protein>
<comment type="subcellular location">
    <subcellularLocation>
        <location evidence="1">Cytoplasm</location>
    </subcellularLocation>
</comment>
<dbReference type="GO" id="GO:0003700">
    <property type="term" value="F:DNA-binding transcription factor activity"/>
    <property type="evidence" value="ECO:0007669"/>
    <property type="project" value="InterPro"/>
</dbReference>
<evidence type="ECO:0000256" key="6">
    <source>
        <dbReference type="ARBA" id="ARBA00023125"/>
    </source>
</evidence>
<comment type="caution">
    <text evidence="11">The sequence shown here is derived from an EMBL/GenBank/DDBJ whole genome shotgun (WGS) entry which is preliminary data.</text>
</comment>
<feature type="modified residue" description="4-aspartylphosphate" evidence="8">
    <location>
        <position position="96"/>
    </location>
</feature>
<evidence type="ECO:0000259" key="10">
    <source>
        <dbReference type="PROSITE" id="PS50110"/>
    </source>
</evidence>
<dbReference type="InterPro" id="IPR018062">
    <property type="entry name" value="HTH_AraC-typ_CS"/>
</dbReference>
<dbReference type="SUPFAM" id="SSF52172">
    <property type="entry name" value="CheY-like"/>
    <property type="match status" value="1"/>
</dbReference>
<dbReference type="InterPro" id="IPR009057">
    <property type="entry name" value="Homeodomain-like_sf"/>
</dbReference>
<dbReference type="PROSITE" id="PS00041">
    <property type="entry name" value="HTH_ARAC_FAMILY_1"/>
    <property type="match status" value="1"/>
</dbReference>
<evidence type="ECO:0000256" key="1">
    <source>
        <dbReference type="ARBA" id="ARBA00004496"/>
    </source>
</evidence>
<accession>A0A4Q9DJQ1</accession>
<sequence>MECQPADQTSLWTAIRSFHRSRFGYRQPVYDSIACTFGGNRMSTILLVEDEASIRKGLKKCIETALGGWRITYEAANGVEALDILKKDLPEMIITDICMPQMDGMELIRKVRESHPHIPIVIISGYGEFQYAKQALKYDVIDYLLKPIDWMELVQILEKIKESQQRGERGESRHSEKSADAALTEEHPVVNKIQQYVQNRLDQDISLQYISEHFHLNYQYISALFKAKTGQTFTEYVTETRMRKARRLLKETHLKIYEIAELCGYQDVRHFMLTYKKLNGMTPSDYRRAAEY</sequence>
<dbReference type="EMBL" id="SIRE01000019">
    <property type="protein sequence ID" value="TBL74574.1"/>
    <property type="molecule type" value="Genomic_DNA"/>
</dbReference>
<proteinExistence type="predicted"/>
<dbReference type="PROSITE" id="PS01124">
    <property type="entry name" value="HTH_ARAC_FAMILY_2"/>
    <property type="match status" value="1"/>
</dbReference>
<name>A0A4Q9DJQ1_9BACL</name>
<reference evidence="11 12" key="1">
    <citation type="submission" date="2019-02" db="EMBL/GenBank/DDBJ databases">
        <title>Paenibacillus sp. nov., isolated from surface-sterilized tissue of Thalictrum simplex L.</title>
        <authorList>
            <person name="Tuo L."/>
        </authorList>
    </citation>
    <scope>NUCLEOTIDE SEQUENCE [LARGE SCALE GENOMIC DNA]</scope>
    <source>
        <strain evidence="11 12">N2SHLJ1</strain>
    </source>
</reference>
<dbReference type="SUPFAM" id="SSF46689">
    <property type="entry name" value="Homeodomain-like"/>
    <property type="match status" value="2"/>
</dbReference>
<dbReference type="PRINTS" id="PR00032">
    <property type="entry name" value="HTHARAC"/>
</dbReference>
<dbReference type="InterPro" id="IPR018060">
    <property type="entry name" value="HTH_AraC"/>
</dbReference>
<dbReference type="Pfam" id="PF00072">
    <property type="entry name" value="Response_reg"/>
    <property type="match status" value="1"/>
</dbReference>
<keyword evidence="6" id="KW-0238">DNA-binding</keyword>
<keyword evidence="2" id="KW-0963">Cytoplasm</keyword>
<dbReference type="PANTHER" id="PTHR42713">
    <property type="entry name" value="HISTIDINE KINASE-RELATED"/>
    <property type="match status" value="1"/>
</dbReference>
<dbReference type="InterPro" id="IPR011006">
    <property type="entry name" value="CheY-like_superfamily"/>
</dbReference>
<dbReference type="Pfam" id="PF12833">
    <property type="entry name" value="HTH_18"/>
    <property type="match status" value="1"/>
</dbReference>
<dbReference type="GO" id="GO:0005737">
    <property type="term" value="C:cytoplasm"/>
    <property type="evidence" value="ECO:0007669"/>
    <property type="project" value="UniProtKB-SubCell"/>
</dbReference>
<dbReference type="PANTHER" id="PTHR42713:SF3">
    <property type="entry name" value="TRANSCRIPTIONAL REGULATORY PROTEIN HPTR"/>
    <property type="match status" value="1"/>
</dbReference>
<evidence type="ECO:0000256" key="8">
    <source>
        <dbReference type="PROSITE-ProRule" id="PRU00169"/>
    </source>
</evidence>
<dbReference type="GO" id="GO:0043565">
    <property type="term" value="F:sequence-specific DNA binding"/>
    <property type="evidence" value="ECO:0007669"/>
    <property type="project" value="InterPro"/>
</dbReference>
<dbReference type="Proteomes" id="UP000293142">
    <property type="component" value="Unassembled WGS sequence"/>
</dbReference>
<evidence type="ECO:0000256" key="2">
    <source>
        <dbReference type="ARBA" id="ARBA00022490"/>
    </source>
</evidence>
<dbReference type="SMART" id="SM00448">
    <property type="entry name" value="REC"/>
    <property type="match status" value="1"/>
</dbReference>
<evidence type="ECO:0000256" key="4">
    <source>
        <dbReference type="ARBA" id="ARBA00023012"/>
    </source>
</evidence>
<dbReference type="PROSITE" id="PS50110">
    <property type="entry name" value="RESPONSE_REGULATORY"/>
    <property type="match status" value="1"/>
</dbReference>
<feature type="domain" description="Response regulatory" evidence="10">
    <location>
        <begin position="44"/>
        <end position="161"/>
    </location>
</feature>
<keyword evidence="5" id="KW-0805">Transcription regulation</keyword>
<dbReference type="CDD" id="cd17536">
    <property type="entry name" value="REC_YesN-like"/>
    <property type="match status" value="1"/>
</dbReference>
<keyword evidence="12" id="KW-1185">Reference proteome</keyword>
<dbReference type="InterPro" id="IPR001789">
    <property type="entry name" value="Sig_transdc_resp-reg_receiver"/>
</dbReference>
<dbReference type="SMART" id="SM00342">
    <property type="entry name" value="HTH_ARAC"/>
    <property type="match status" value="1"/>
</dbReference>
<keyword evidence="7" id="KW-0804">Transcription</keyword>
<evidence type="ECO:0000313" key="12">
    <source>
        <dbReference type="Proteomes" id="UP000293142"/>
    </source>
</evidence>
<dbReference type="InterPro" id="IPR051552">
    <property type="entry name" value="HptR"/>
</dbReference>
<feature type="domain" description="HTH araC/xylS-type" evidence="9">
    <location>
        <begin position="191"/>
        <end position="289"/>
    </location>
</feature>
<keyword evidence="3 8" id="KW-0597">Phosphoprotein</keyword>
<gene>
    <name evidence="11" type="ORF">EYB31_24945</name>
</gene>
<dbReference type="GO" id="GO:0000160">
    <property type="term" value="P:phosphorelay signal transduction system"/>
    <property type="evidence" value="ECO:0007669"/>
    <property type="project" value="UniProtKB-KW"/>
</dbReference>
<dbReference type="Gene3D" id="3.40.50.2300">
    <property type="match status" value="1"/>
</dbReference>
<keyword evidence="4" id="KW-0902">Two-component regulatory system</keyword>
<dbReference type="AlphaFoldDB" id="A0A4Q9DJQ1"/>
<dbReference type="Gene3D" id="1.10.10.60">
    <property type="entry name" value="Homeodomain-like"/>
    <property type="match status" value="2"/>
</dbReference>
<evidence type="ECO:0000256" key="3">
    <source>
        <dbReference type="ARBA" id="ARBA00022553"/>
    </source>
</evidence>
<evidence type="ECO:0000259" key="9">
    <source>
        <dbReference type="PROSITE" id="PS01124"/>
    </source>
</evidence>
<evidence type="ECO:0000313" key="11">
    <source>
        <dbReference type="EMBL" id="TBL74574.1"/>
    </source>
</evidence>